<name>A0A0F9CS07_9ZZZZ</name>
<keyword evidence="2" id="KW-0067">ATP-binding</keyword>
<gene>
    <name evidence="4" type="ORF">LCGC14_2290190</name>
</gene>
<evidence type="ECO:0000259" key="3">
    <source>
        <dbReference type="Pfam" id="PF00501"/>
    </source>
</evidence>
<dbReference type="EMBL" id="LAZR01032059">
    <property type="protein sequence ID" value="KKL51969.1"/>
    <property type="molecule type" value="Genomic_DNA"/>
</dbReference>
<dbReference type="SUPFAM" id="SSF56801">
    <property type="entry name" value="Acetyl-CoA synthetase-like"/>
    <property type="match status" value="1"/>
</dbReference>
<reference evidence="4" key="1">
    <citation type="journal article" date="2015" name="Nature">
        <title>Complex archaea that bridge the gap between prokaryotes and eukaryotes.</title>
        <authorList>
            <person name="Spang A."/>
            <person name="Saw J.H."/>
            <person name="Jorgensen S.L."/>
            <person name="Zaremba-Niedzwiedzka K."/>
            <person name="Martijn J."/>
            <person name="Lind A.E."/>
            <person name="van Eijk R."/>
            <person name="Schleper C."/>
            <person name="Guy L."/>
            <person name="Ettema T.J."/>
        </authorList>
    </citation>
    <scope>NUCLEOTIDE SEQUENCE</scope>
</reference>
<keyword evidence="1" id="KW-0547">Nucleotide-binding</keyword>
<proteinExistence type="predicted"/>
<dbReference type="GO" id="GO:0005524">
    <property type="term" value="F:ATP binding"/>
    <property type="evidence" value="ECO:0007669"/>
    <property type="project" value="UniProtKB-KW"/>
</dbReference>
<feature type="domain" description="AMP-dependent synthetase/ligase" evidence="3">
    <location>
        <begin position="13"/>
        <end position="226"/>
    </location>
</feature>
<evidence type="ECO:0000313" key="4">
    <source>
        <dbReference type="EMBL" id="KKL51969.1"/>
    </source>
</evidence>
<sequence>RMIADCSRGFLEWDHLDETDNIMAYLPMAWIGDHIFSYGQALCSGFTVNCPESTDTTVHDQREIGPTHIFAPPRIWENILTQVMIKNEDSAWIKQKLFHYFMKVANRVEKKRIANERVPFTDKLLYKIGDFILYAPLVDNLGMRKMKVAYTAGEAIGPEIFEFYRSLGLNLKQLYGMTESCAYVSMQKDGDIDSESVGPPVSGVKIKISDKGEVMYKSPGNFVGYYKNPEATAETLADGWIHSGDAGYMTERGHLKIIDRAKDVSQLTDGTLFSPKYIENKLKFSHYIREAVSHGMNMDFVAAFIDVDYGAVGIWAERRHLAYTSYMDLAQKPEVYDLMYNEILMVNKRLSEDERLKGAQIKRFLLLHKELNPDDGEITRTRKVRRQFVAEKYAKLVEALYDPTKESVDVEATFTYEDGRTTTMRANLKIRDVELF</sequence>
<accession>A0A0F9CS07</accession>
<dbReference type="InterPro" id="IPR000873">
    <property type="entry name" value="AMP-dep_synth/lig_dom"/>
</dbReference>
<dbReference type="Gene3D" id="3.40.50.12780">
    <property type="entry name" value="N-terminal domain of ligase-like"/>
    <property type="match status" value="1"/>
</dbReference>
<dbReference type="GO" id="GO:0016020">
    <property type="term" value="C:membrane"/>
    <property type="evidence" value="ECO:0007669"/>
    <property type="project" value="TreeGrafter"/>
</dbReference>
<dbReference type="AlphaFoldDB" id="A0A0F9CS07"/>
<comment type="caution">
    <text evidence="4">The sequence shown here is derived from an EMBL/GenBank/DDBJ whole genome shotgun (WGS) entry which is preliminary data.</text>
</comment>
<dbReference type="Pfam" id="PF00501">
    <property type="entry name" value="AMP-binding"/>
    <property type="match status" value="1"/>
</dbReference>
<dbReference type="InterPro" id="IPR042099">
    <property type="entry name" value="ANL_N_sf"/>
</dbReference>
<dbReference type="PANTHER" id="PTHR43272:SF33">
    <property type="entry name" value="AMP-BINDING DOMAIN-CONTAINING PROTEIN-RELATED"/>
    <property type="match status" value="1"/>
</dbReference>
<protein>
    <recommendedName>
        <fullName evidence="3">AMP-dependent synthetase/ligase domain-containing protein</fullName>
    </recommendedName>
</protein>
<evidence type="ECO:0000256" key="2">
    <source>
        <dbReference type="ARBA" id="ARBA00022840"/>
    </source>
</evidence>
<organism evidence="4">
    <name type="scientific">marine sediment metagenome</name>
    <dbReference type="NCBI Taxonomy" id="412755"/>
    <lineage>
        <taxon>unclassified sequences</taxon>
        <taxon>metagenomes</taxon>
        <taxon>ecological metagenomes</taxon>
    </lineage>
</organism>
<feature type="non-terminal residue" evidence="4">
    <location>
        <position position="1"/>
    </location>
</feature>
<dbReference type="PANTHER" id="PTHR43272">
    <property type="entry name" value="LONG-CHAIN-FATTY-ACID--COA LIGASE"/>
    <property type="match status" value="1"/>
</dbReference>
<evidence type="ECO:0000256" key="1">
    <source>
        <dbReference type="ARBA" id="ARBA00022741"/>
    </source>
</evidence>
<dbReference type="GO" id="GO:0004467">
    <property type="term" value="F:long-chain fatty acid-CoA ligase activity"/>
    <property type="evidence" value="ECO:0007669"/>
    <property type="project" value="TreeGrafter"/>
</dbReference>